<evidence type="ECO:0000256" key="3">
    <source>
        <dbReference type="ARBA" id="ARBA00007869"/>
    </source>
</evidence>
<evidence type="ECO:0000313" key="10">
    <source>
        <dbReference type="Proteomes" id="UP000268093"/>
    </source>
</evidence>
<evidence type="ECO:0000256" key="1">
    <source>
        <dbReference type="ARBA" id="ARBA00004090"/>
    </source>
</evidence>
<dbReference type="OrthoDB" id="277961at2759"/>
<name>A0A433D744_9FUNG</name>
<dbReference type="InterPro" id="IPR005579">
    <property type="entry name" value="Cgr1-like"/>
</dbReference>
<reference evidence="9 10" key="1">
    <citation type="journal article" date="2018" name="New Phytol.">
        <title>Phylogenomics of Endogonaceae and evolution of mycorrhizas within Mucoromycota.</title>
        <authorList>
            <person name="Chang Y."/>
            <person name="Desiro A."/>
            <person name="Na H."/>
            <person name="Sandor L."/>
            <person name="Lipzen A."/>
            <person name="Clum A."/>
            <person name="Barry K."/>
            <person name="Grigoriev I.V."/>
            <person name="Martin F.M."/>
            <person name="Stajich J.E."/>
            <person name="Smith M.E."/>
            <person name="Bonito G."/>
            <person name="Spatafora J.W."/>
        </authorList>
    </citation>
    <scope>NUCLEOTIDE SEQUENCE [LARGE SCALE GENOMIC DNA]</scope>
    <source>
        <strain evidence="9 10">GMNB39</strain>
    </source>
</reference>
<dbReference type="AlphaFoldDB" id="A0A433D744"/>
<evidence type="ECO:0000256" key="5">
    <source>
        <dbReference type="ARBA" id="ARBA00022552"/>
    </source>
</evidence>
<keyword evidence="7 8" id="KW-0539">Nucleus</keyword>
<dbReference type="Pfam" id="PF03879">
    <property type="entry name" value="Cgr1"/>
    <property type="match status" value="1"/>
</dbReference>
<evidence type="ECO:0000256" key="8">
    <source>
        <dbReference type="RuleBase" id="RU363084"/>
    </source>
</evidence>
<dbReference type="GO" id="GO:0006364">
    <property type="term" value="P:rRNA processing"/>
    <property type="evidence" value="ECO:0007669"/>
    <property type="project" value="UniProtKB-UniRule"/>
</dbReference>
<comment type="subcellular location">
    <subcellularLocation>
        <location evidence="2 8">Nucleus</location>
        <location evidence="2 8">Nucleolus</location>
    </subcellularLocation>
</comment>
<evidence type="ECO:0000256" key="6">
    <source>
        <dbReference type="ARBA" id="ARBA00023054"/>
    </source>
</evidence>
<keyword evidence="4 8" id="KW-0690">Ribosome biogenesis</keyword>
<dbReference type="GO" id="GO:0005730">
    <property type="term" value="C:nucleolus"/>
    <property type="evidence" value="ECO:0007669"/>
    <property type="project" value="UniProtKB-SubCell"/>
</dbReference>
<keyword evidence="6" id="KW-0175">Coiled coil</keyword>
<evidence type="ECO:0000256" key="4">
    <source>
        <dbReference type="ARBA" id="ARBA00022517"/>
    </source>
</evidence>
<comment type="caution">
    <text evidence="9">The sequence shown here is derived from an EMBL/GenBank/DDBJ whole genome shotgun (WGS) entry which is preliminary data.</text>
</comment>
<keyword evidence="5 8" id="KW-0698">rRNA processing</keyword>
<comment type="function">
    <text evidence="1 8">Involved in nucleolar integrity and required for processing of the pre-rRNA for the 60S ribosome subunit.</text>
</comment>
<proteinExistence type="inferred from homology"/>
<dbReference type="EMBL" id="RBNI01005478">
    <property type="protein sequence ID" value="RUP46655.1"/>
    <property type="molecule type" value="Genomic_DNA"/>
</dbReference>
<evidence type="ECO:0000256" key="2">
    <source>
        <dbReference type="ARBA" id="ARBA00004604"/>
    </source>
</evidence>
<evidence type="ECO:0000256" key="7">
    <source>
        <dbReference type="ARBA" id="ARBA00023242"/>
    </source>
</evidence>
<sequence length="116" mass="13518">MSAETAPAAIAYDIKTAIGGVVDRINNRVSGKSWKLAKAPTKRAQMPRTLRKSWDQRLDERKKLEMVKTLQKEMKDEKKADKDVRFVLCSFMPYFAVYFDRGALMLDRFPYNTIFY</sequence>
<dbReference type="Proteomes" id="UP000268093">
    <property type="component" value="Unassembled WGS sequence"/>
</dbReference>
<keyword evidence="10" id="KW-1185">Reference proteome</keyword>
<evidence type="ECO:0000313" key="9">
    <source>
        <dbReference type="EMBL" id="RUP46655.1"/>
    </source>
</evidence>
<protein>
    <recommendedName>
        <fullName evidence="8">rRNA-processing protein</fullName>
    </recommendedName>
</protein>
<accession>A0A433D744</accession>
<gene>
    <name evidence="9" type="ORF">BC936DRAFT_146675</name>
</gene>
<comment type="similarity">
    <text evidence="3 8">Belongs to the CGR1 family.</text>
</comment>
<organism evidence="9 10">
    <name type="scientific">Jimgerdemannia flammicorona</name>
    <dbReference type="NCBI Taxonomy" id="994334"/>
    <lineage>
        <taxon>Eukaryota</taxon>
        <taxon>Fungi</taxon>
        <taxon>Fungi incertae sedis</taxon>
        <taxon>Mucoromycota</taxon>
        <taxon>Mucoromycotina</taxon>
        <taxon>Endogonomycetes</taxon>
        <taxon>Endogonales</taxon>
        <taxon>Endogonaceae</taxon>
        <taxon>Jimgerdemannia</taxon>
    </lineage>
</organism>